<dbReference type="KEGG" id="xcf:J172_01183"/>
<dbReference type="Proteomes" id="UP000653002">
    <property type="component" value="Unassembled WGS sequence"/>
</dbReference>
<reference evidence="1 3" key="1">
    <citation type="submission" date="2014-09" db="EMBL/GenBank/DDBJ databases">
        <authorList>
            <person name="Regsiter A."/>
        </authorList>
    </citation>
    <scope>NUCLEOTIDE SEQUENCE [LARGE SCALE GENOMIC DNA]</scope>
</reference>
<dbReference type="KEGG" id="xcw:J162_01188"/>
<dbReference type="KEGG" id="xcr:J163_01188"/>
<gene>
    <name evidence="2" type="ORF">GUH15_14240</name>
    <name evidence="1" type="ORF">XAC3562_170017</name>
</gene>
<accession>A0A0U5F9U0</accession>
<dbReference type="KEGG" id="xcm:J164_01188"/>
<evidence type="ECO:0000313" key="1">
    <source>
        <dbReference type="EMBL" id="CEG15066.1"/>
    </source>
</evidence>
<dbReference type="RefSeq" id="WP_157312932.1">
    <property type="nucleotide sequence ID" value="NZ_CAVLIK010000030.1"/>
</dbReference>
<sequence length="50" mass="5725">MEHDAIPYVAPDDRLMDTVRWELACYRTSIGRTEALSTASHIWHKSHEGA</sequence>
<name>A0A0U5F9U0_XANCI</name>
<protein>
    <submittedName>
        <fullName evidence="1">Uncharacterized protein</fullName>
    </submittedName>
</protein>
<organism evidence="1 3">
    <name type="scientific">Xanthomonas citri pv. citri</name>
    <dbReference type="NCBI Taxonomy" id="611301"/>
    <lineage>
        <taxon>Bacteria</taxon>
        <taxon>Pseudomonadati</taxon>
        <taxon>Pseudomonadota</taxon>
        <taxon>Gammaproteobacteria</taxon>
        <taxon>Lysobacterales</taxon>
        <taxon>Lysobacteraceae</taxon>
        <taxon>Xanthomonas</taxon>
    </lineage>
</organism>
<dbReference type="AlphaFoldDB" id="A0A0U5F9U0"/>
<dbReference type="KEGG" id="xcu:J159_01189"/>
<keyword evidence="3" id="KW-1185">Reference proteome</keyword>
<reference evidence="2" key="2">
    <citation type="submission" date="2020-01" db="EMBL/GenBank/DDBJ databases">
        <authorList>
            <person name="Richard D."/>
        </authorList>
    </citation>
    <scope>NUCLEOTIDE SEQUENCE</scope>
    <source>
        <strain evidence="2">JP541</strain>
    </source>
</reference>
<evidence type="ECO:0000313" key="2">
    <source>
        <dbReference type="EMBL" id="MBD4337195.1"/>
    </source>
</evidence>
<comment type="caution">
    <text evidence="1">The sequence shown here is derived from an EMBL/GenBank/DDBJ whole genome shotgun (WGS) entry which is preliminary data.</text>
</comment>
<dbReference type="EMBL" id="CCXZ01000079">
    <property type="protein sequence ID" value="CEG15066.1"/>
    <property type="molecule type" value="Genomic_DNA"/>
</dbReference>
<dbReference type="Proteomes" id="UP000052230">
    <property type="component" value="Unassembled WGS sequence"/>
</dbReference>
<dbReference type="EMBL" id="JAABFR010001138">
    <property type="protein sequence ID" value="MBD4337195.1"/>
    <property type="molecule type" value="Genomic_DNA"/>
</dbReference>
<dbReference type="KEGG" id="xcn:J169_01188"/>
<proteinExistence type="predicted"/>
<evidence type="ECO:0000313" key="3">
    <source>
        <dbReference type="Proteomes" id="UP000052230"/>
    </source>
</evidence>